<reference evidence="2 3" key="1">
    <citation type="submission" date="2015-11" db="EMBL/GenBank/DDBJ databases">
        <title>Genomic Taxonomy of the Vibrionaceae.</title>
        <authorList>
            <person name="Gomez-Gil B."/>
            <person name="Enciso-Ibarra J."/>
        </authorList>
    </citation>
    <scope>NUCLEOTIDE SEQUENCE [LARGE SCALE GENOMIC DNA]</scope>
    <source>
        <strain evidence="2 3">CAIM 912</strain>
    </source>
</reference>
<gene>
    <name evidence="2" type="ORF">ATN88_23450</name>
</gene>
<keyword evidence="2" id="KW-0808">Transferase</keyword>
<dbReference type="RefSeq" id="WP_067412181.1">
    <property type="nucleotide sequence ID" value="NZ_LNTY01000015.1"/>
</dbReference>
<dbReference type="OrthoDB" id="9801656at2"/>
<dbReference type="Proteomes" id="UP000070529">
    <property type="component" value="Unassembled WGS sequence"/>
</dbReference>
<dbReference type="GO" id="GO:0016747">
    <property type="term" value="F:acyltransferase activity, transferring groups other than amino-acyl groups"/>
    <property type="evidence" value="ECO:0007669"/>
    <property type="project" value="InterPro"/>
</dbReference>
<name>A0A135IBJ3_9GAMM</name>
<dbReference type="AlphaFoldDB" id="A0A135IBJ3"/>
<evidence type="ECO:0000313" key="2">
    <source>
        <dbReference type="EMBL" id="KXF82833.1"/>
    </source>
</evidence>
<dbReference type="Pfam" id="PF13302">
    <property type="entry name" value="Acetyltransf_3"/>
    <property type="match status" value="1"/>
</dbReference>
<keyword evidence="3" id="KW-1185">Reference proteome</keyword>
<proteinExistence type="predicted"/>
<dbReference type="PANTHER" id="PTHR43792">
    <property type="entry name" value="GNAT FAMILY, PUTATIVE (AFU_ORTHOLOGUE AFUA_3G00765)-RELATED-RELATED"/>
    <property type="match status" value="1"/>
</dbReference>
<dbReference type="Gene3D" id="3.40.630.30">
    <property type="match status" value="1"/>
</dbReference>
<dbReference type="SUPFAM" id="SSF55729">
    <property type="entry name" value="Acyl-CoA N-acyltransferases (Nat)"/>
    <property type="match status" value="1"/>
</dbReference>
<comment type="caution">
    <text evidence="2">The sequence shown here is derived from an EMBL/GenBank/DDBJ whole genome shotgun (WGS) entry which is preliminary data.</text>
</comment>
<dbReference type="PROSITE" id="PS51186">
    <property type="entry name" value="GNAT"/>
    <property type="match status" value="1"/>
</dbReference>
<dbReference type="InterPro" id="IPR016181">
    <property type="entry name" value="Acyl_CoA_acyltransferase"/>
</dbReference>
<dbReference type="InterPro" id="IPR000182">
    <property type="entry name" value="GNAT_dom"/>
</dbReference>
<dbReference type="InterPro" id="IPR051531">
    <property type="entry name" value="N-acetyltransferase"/>
</dbReference>
<sequence length="171" mass="18966">MQENIETERLILRPFSVKDSQRVATLAGDKAIAEMVPDIPHPYEPEMAVEWINTHHLRFQEGTGLVYAITLKPSDDIVGAVSFPKLEDGFGLLGYWVAVDCWGKGIALEAAKGLIAHCKQHHGLKEIEVSHLAGNDRSKSVILKLGAAYCETQPFVARGEQREVCIYRKAV</sequence>
<protein>
    <submittedName>
        <fullName evidence="2">Acetyltransferase</fullName>
    </submittedName>
</protein>
<feature type="domain" description="N-acetyltransferase" evidence="1">
    <location>
        <begin position="10"/>
        <end position="171"/>
    </location>
</feature>
<evidence type="ECO:0000259" key="1">
    <source>
        <dbReference type="PROSITE" id="PS51186"/>
    </source>
</evidence>
<evidence type="ECO:0000313" key="3">
    <source>
        <dbReference type="Proteomes" id="UP000070529"/>
    </source>
</evidence>
<accession>A0A135IBJ3</accession>
<dbReference type="EMBL" id="LNTY01000015">
    <property type="protein sequence ID" value="KXF82833.1"/>
    <property type="molecule type" value="Genomic_DNA"/>
</dbReference>
<dbReference type="STRING" id="294935.ATN88_23450"/>
<organism evidence="2 3">
    <name type="scientific">Enterovibrio coralii</name>
    <dbReference type="NCBI Taxonomy" id="294935"/>
    <lineage>
        <taxon>Bacteria</taxon>
        <taxon>Pseudomonadati</taxon>
        <taxon>Pseudomonadota</taxon>
        <taxon>Gammaproteobacteria</taxon>
        <taxon>Vibrionales</taxon>
        <taxon>Vibrionaceae</taxon>
        <taxon>Enterovibrio</taxon>
    </lineage>
</organism>